<dbReference type="InterPro" id="IPR036565">
    <property type="entry name" value="Mur-like_cat_sf"/>
</dbReference>
<dbReference type="RefSeq" id="WP_111352205.1">
    <property type="nucleotide sequence ID" value="NZ_QHHQ01000010.1"/>
</dbReference>
<dbReference type="InterPro" id="IPR013221">
    <property type="entry name" value="Mur_ligase_cen"/>
</dbReference>
<protein>
    <recommendedName>
        <fullName evidence="7">UDP-N-acetylmuramoyl-L-alanyl-D-glutamate--2,6-diaminopimelate ligase</fullName>
        <ecNumber evidence="7">6.3.2.13</ecNumber>
    </recommendedName>
    <alternativeName>
        <fullName evidence="7">Meso-A2pm-adding enzyme</fullName>
    </alternativeName>
    <alternativeName>
        <fullName evidence="7">Meso-diaminopimelate-adding enzyme</fullName>
    </alternativeName>
    <alternativeName>
        <fullName evidence="7">UDP-MurNAc-L-Ala-D-Glu:meso-diaminopimelate ligase</fullName>
    </alternativeName>
    <alternativeName>
        <fullName evidence="7">UDP-MurNAc-tripeptide synthetase</fullName>
    </alternativeName>
    <alternativeName>
        <fullName evidence="7">UDP-N-acetylmuramyl-tripeptide synthetase</fullName>
    </alternativeName>
</protein>
<evidence type="ECO:0000256" key="4">
    <source>
        <dbReference type="ARBA" id="ARBA00022984"/>
    </source>
</evidence>
<evidence type="ECO:0000313" key="13">
    <source>
        <dbReference type="Proteomes" id="UP000249590"/>
    </source>
</evidence>
<accession>A0A8B2NEC1</accession>
<dbReference type="Gene3D" id="3.40.1190.10">
    <property type="entry name" value="Mur-like, catalytic domain"/>
    <property type="match status" value="1"/>
</dbReference>
<dbReference type="HAMAP" id="MF_00208">
    <property type="entry name" value="MurE"/>
    <property type="match status" value="1"/>
</dbReference>
<feature type="domain" description="Mur ligase N-terminal catalytic" evidence="9">
    <location>
        <begin position="19"/>
        <end position="72"/>
    </location>
</feature>
<dbReference type="InterPro" id="IPR035911">
    <property type="entry name" value="MurE/MurF_N"/>
</dbReference>
<gene>
    <name evidence="7" type="primary">murE</name>
    <name evidence="12" type="ORF">DLJ53_30765</name>
</gene>
<evidence type="ECO:0000259" key="10">
    <source>
        <dbReference type="Pfam" id="PF02875"/>
    </source>
</evidence>
<feature type="domain" description="Mur ligase C-terminal" evidence="10">
    <location>
        <begin position="321"/>
        <end position="444"/>
    </location>
</feature>
<keyword evidence="7" id="KW-0963">Cytoplasm</keyword>
<dbReference type="GO" id="GO:0005524">
    <property type="term" value="F:ATP binding"/>
    <property type="evidence" value="ECO:0007669"/>
    <property type="project" value="UniProtKB-UniRule"/>
</dbReference>
<dbReference type="InterPro" id="IPR036615">
    <property type="entry name" value="Mur_ligase_C_dom_sf"/>
</dbReference>
<keyword evidence="7" id="KW-0067">ATP-binding</keyword>
<dbReference type="InterPro" id="IPR005761">
    <property type="entry name" value="UDP-N-AcMur-Glu-dNH2Pim_ligase"/>
</dbReference>
<feature type="binding site" evidence="7">
    <location>
        <position position="178"/>
    </location>
    <ligand>
        <name>UDP-N-acetyl-alpha-D-muramoyl-L-alanyl-D-glutamate</name>
        <dbReference type="ChEBI" id="CHEBI:83900"/>
    </ligand>
</feature>
<comment type="subcellular location">
    <subcellularLocation>
        <location evidence="7 8">Cytoplasm</location>
    </subcellularLocation>
</comment>
<dbReference type="NCBIfam" id="NF001124">
    <property type="entry name" value="PRK00139.1-2"/>
    <property type="match status" value="1"/>
</dbReference>
<keyword evidence="6 7" id="KW-0961">Cell wall biogenesis/degradation</keyword>
<keyword evidence="2 7" id="KW-0132">Cell division</keyword>
<dbReference type="AlphaFoldDB" id="A0A8B2NEC1"/>
<dbReference type="Gene3D" id="3.90.190.20">
    <property type="entry name" value="Mur ligase, C-terminal domain"/>
    <property type="match status" value="1"/>
</dbReference>
<feature type="binding site" evidence="7">
    <location>
        <begin position="145"/>
        <end position="146"/>
    </location>
    <ligand>
        <name>UDP-N-acetyl-alpha-D-muramoyl-L-alanyl-D-glutamate</name>
        <dbReference type="ChEBI" id="CHEBI:83900"/>
    </ligand>
</feature>
<feature type="binding site" evidence="7">
    <location>
        <begin position="394"/>
        <end position="397"/>
    </location>
    <ligand>
        <name>meso-2,6-diaminopimelate</name>
        <dbReference type="ChEBI" id="CHEBI:57791"/>
    </ligand>
</feature>
<evidence type="ECO:0000313" key="12">
    <source>
        <dbReference type="EMBL" id="RAH97099.1"/>
    </source>
</evidence>
<feature type="binding site" evidence="7">
    <location>
        <position position="370"/>
    </location>
    <ligand>
        <name>meso-2,6-diaminopimelate</name>
        <dbReference type="ChEBI" id="CHEBI:57791"/>
    </ligand>
</feature>
<dbReference type="Pfam" id="PF08245">
    <property type="entry name" value="Mur_ligase_M"/>
    <property type="match status" value="1"/>
</dbReference>
<reference evidence="12 13" key="1">
    <citation type="submission" date="2018-05" db="EMBL/GenBank/DDBJ databases">
        <title>Acuticoccus sediminis sp. nov., isolated from deep-sea sediment of Indian Ocean.</title>
        <authorList>
            <person name="Liu X."/>
            <person name="Lai Q."/>
            <person name="Du Y."/>
            <person name="Sun F."/>
            <person name="Zhang X."/>
            <person name="Wang S."/>
            <person name="Shao Z."/>
        </authorList>
    </citation>
    <scope>NUCLEOTIDE SEQUENCE [LARGE SCALE GENOMIC DNA]</scope>
    <source>
        <strain evidence="12 13">PTG4-2</strain>
    </source>
</reference>
<dbReference type="GO" id="GO:0009252">
    <property type="term" value="P:peptidoglycan biosynthetic process"/>
    <property type="evidence" value="ECO:0007669"/>
    <property type="project" value="UniProtKB-UniRule"/>
</dbReference>
<comment type="function">
    <text evidence="7">Catalyzes the addition of meso-diaminopimelic acid to the nucleotide precursor UDP-N-acetylmuramoyl-L-alanyl-D-glutamate (UMAG) in the biosynthesis of bacterial cell-wall peptidoglycan.</text>
</comment>
<feature type="binding site" evidence="7">
    <location>
        <position position="26"/>
    </location>
    <ligand>
        <name>UDP-N-acetyl-alpha-D-muramoyl-L-alanyl-D-glutamate</name>
        <dbReference type="ChEBI" id="CHEBI:83900"/>
    </ligand>
</feature>
<dbReference type="PANTHER" id="PTHR23135">
    <property type="entry name" value="MUR LIGASE FAMILY MEMBER"/>
    <property type="match status" value="1"/>
</dbReference>
<dbReference type="Pfam" id="PF01225">
    <property type="entry name" value="Mur_ligase"/>
    <property type="match status" value="1"/>
</dbReference>
<dbReference type="PANTHER" id="PTHR23135:SF4">
    <property type="entry name" value="UDP-N-ACETYLMURAMOYL-L-ALANYL-D-GLUTAMATE--2,6-DIAMINOPIMELATE LIGASE MURE HOMOLOG, CHLOROPLASTIC"/>
    <property type="match status" value="1"/>
</dbReference>
<dbReference type="GO" id="GO:0071555">
    <property type="term" value="P:cell wall organization"/>
    <property type="evidence" value="ECO:0007669"/>
    <property type="project" value="UniProtKB-KW"/>
</dbReference>
<evidence type="ECO:0000256" key="7">
    <source>
        <dbReference type="HAMAP-Rule" id="MF_00208"/>
    </source>
</evidence>
<evidence type="ECO:0000256" key="3">
    <source>
        <dbReference type="ARBA" id="ARBA00022960"/>
    </source>
</evidence>
<keyword evidence="7" id="KW-0460">Magnesium</keyword>
<name>A0A8B2NEC1_9HYPH</name>
<dbReference type="GO" id="GO:0000287">
    <property type="term" value="F:magnesium ion binding"/>
    <property type="evidence" value="ECO:0007669"/>
    <property type="project" value="UniProtKB-UniRule"/>
</dbReference>
<dbReference type="SUPFAM" id="SSF53244">
    <property type="entry name" value="MurD-like peptide ligases, peptide-binding domain"/>
    <property type="match status" value="1"/>
</dbReference>
<comment type="PTM">
    <text evidence="7">Carboxylation is probably crucial for Mg(2+) binding and, consequently, for the gamma-phosphate positioning of ATP.</text>
</comment>
<dbReference type="SUPFAM" id="SSF63418">
    <property type="entry name" value="MurE/MurF N-terminal domain"/>
    <property type="match status" value="1"/>
</dbReference>
<feature type="binding site" evidence="7">
    <location>
        <position position="180"/>
    </location>
    <ligand>
        <name>UDP-N-acetyl-alpha-D-muramoyl-L-alanyl-D-glutamate</name>
        <dbReference type="ChEBI" id="CHEBI:83900"/>
    </ligand>
</feature>
<dbReference type="GO" id="GO:0051301">
    <property type="term" value="P:cell division"/>
    <property type="evidence" value="ECO:0007669"/>
    <property type="project" value="UniProtKB-KW"/>
</dbReference>
<evidence type="ECO:0000259" key="11">
    <source>
        <dbReference type="Pfam" id="PF08245"/>
    </source>
</evidence>
<feature type="binding site" evidence="7">
    <location>
        <position position="446"/>
    </location>
    <ligand>
        <name>meso-2,6-diaminopimelate</name>
        <dbReference type="ChEBI" id="CHEBI:57791"/>
    </ligand>
</feature>
<proteinExistence type="inferred from homology"/>
<feature type="modified residue" description="N6-carboxylysine" evidence="7">
    <location>
        <position position="212"/>
    </location>
</feature>
<dbReference type="GO" id="GO:0008765">
    <property type="term" value="F:UDP-N-acetylmuramoylalanyl-D-glutamate-2,6-diaminopimelate ligase activity"/>
    <property type="evidence" value="ECO:0007669"/>
    <property type="project" value="UniProtKB-UniRule"/>
</dbReference>
<dbReference type="OrthoDB" id="9800958at2"/>
<evidence type="ECO:0000256" key="8">
    <source>
        <dbReference type="RuleBase" id="RU004135"/>
    </source>
</evidence>
<dbReference type="GO" id="GO:0005737">
    <property type="term" value="C:cytoplasm"/>
    <property type="evidence" value="ECO:0007669"/>
    <property type="project" value="UniProtKB-SubCell"/>
</dbReference>
<dbReference type="Gene3D" id="3.40.1390.10">
    <property type="entry name" value="MurE/MurF, N-terminal domain"/>
    <property type="match status" value="1"/>
</dbReference>
<comment type="cofactor">
    <cofactor evidence="7">
        <name>Mg(2+)</name>
        <dbReference type="ChEBI" id="CHEBI:18420"/>
    </cofactor>
</comment>
<feature type="binding site" evidence="7">
    <location>
        <position position="172"/>
    </location>
    <ligand>
        <name>UDP-N-acetyl-alpha-D-muramoyl-L-alanyl-D-glutamate</name>
        <dbReference type="ChEBI" id="CHEBI:83900"/>
    </ligand>
</feature>
<comment type="caution">
    <text evidence="12">The sequence shown here is derived from an EMBL/GenBank/DDBJ whole genome shotgun (WGS) entry which is preliminary data.</text>
</comment>
<feature type="binding site" evidence="7">
    <location>
        <begin position="104"/>
        <end position="110"/>
    </location>
    <ligand>
        <name>ATP</name>
        <dbReference type="ChEBI" id="CHEBI:30616"/>
    </ligand>
</feature>
<dbReference type="SUPFAM" id="SSF53623">
    <property type="entry name" value="MurD-like peptide ligases, catalytic domain"/>
    <property type="match status" value="1"/>
</dbReference>
<feature type="domain" description="Mur ligase central" evidence="11">
    <location>
        <begin position="102"/>
        <end position="299"/>
    </location>
</feature>
<evidence type="ECO:0000256" key="2">
    <source>
        <dbReference type="ARBA" id="ARBA00022618"/>
    </source>
</evidence>
<keyword evidence="7" id="KW-0547">Nucleotide-binding</keyword>
<dbReference type="Proteomes" id="UP000249590">
    <property type="component" value="Unassembled WGS sequence"/>
</dbReference>
<keyword evidence="3 7" id="KW-0133">Cell shape</keyword>
<dbReference type="Pfam" id="PF02875">
    <property type="entry name" value="Mur_ligase_C"/>
    <property type="match status" value="1"/>
</dbReference>
<dbReference type="InterPro" id="IPR000713">
    <property type="entry name" value="Mur_ligase_N"/>
</dbReference>
<evidence type="ECO:0000256" key="6">
    <source>
        <dbReference type="ARBA" id="ARBA00023316"/>
    </source>
</evidence>
<comment type="caution">
    <text evidence="7">Lacks conserved residue(s) required for the propagation of feature annotation.</text>
</comment>
<dbReference type="InterPro" id="IPR004101">
    <property type="entry name" value="Mur_ligase_C"/>
</dbReference>
<keyword evidence="7 12" id="KW-0436">Ligase</keyword>
<feature type="short sequence motif" description="Meso-diaminopimelate recognition motif" evidence="7">
    <location>
        <begin position="394"/>
        <end position="397"/>
    </location>
</feature>
<evidence type="ECO:0000259" key="9">
    <source>
        <dbReference type="Pfam" id="PF01225"/>
    </source>
</evidence>
<comment type="similarity">
    <text evidence="1 7">Belongs to the MurCDEF family. MurE subfamily.</text>
</comment>
<dbReference type="GO" id="GO:0008360">
    <property type="term" value="P:regulation of cell shape"/>
    <property type="evidence" value="ECO:0007669"/>
    <property type="project" value="UniProtKB-KW"/>
</dbReference>
<keyword evidence="4 7" id="KW-0573">Peptidoglycan synthesis</keyword>
<feature type="binding site" evidence="7">
    <location>
        <position position="442"/>
    </location>
    <ligand>
        <name>meso-2,6-diaminopimelate</name>
        <dbReference type="ChEBI" id="CHEBI:57791"/>
    </ligand>
</feature>
<organism evidence="12 13">
    <name type="scientific">Acuticoccus sediminis</name>
    <dbReference type="NCBI Taxonomy" id="2184697"/>
    <lineage>
        <taxon>Bacteria</taxon>
        <taxon>Pseudomonadati</taxon>
        <taxon>Pseudomonadota</taxon>
        <taxon>Alphaproteobacteria</taxon>
        <taxon>Hyphomicrobiales</taxon>
        <taxon>Amorphaceae</taxon>
        <taxon>Acuticoccus</taxon>
    </lineage>
</organism>
<evidence type="ECO:0000256" key="1">
    <source>
        <dbReference type="ARBA" id="ARBA00005898"/>
    </source>
</evidence>
<sequence>MRLGDIAPDLRGADPSLDIVGVTADSRQVAPGMLFAALKGAKFDGTRFAADAVAAGAVAILAAEDAGIDVAVPVLRDPDPRRRLALMAAALAGSQPEVIVAVTGTAGKTSVAEFTRQIFAAAGHTAVSIGTIGIRGAVDVPGGLTTPDPVALAKELADLAGAGVTHVALEASSHGIDQRRLDGVRLTAAAFTNIGRDHLDYHATPEAYLKAKLRLFETLQPDAARTVVNPDAPGAGAVLAAAPGAFTVGRHGTGLTLVSTERHPGGARLVLEGEGRHEVDLPLIGDFQIDNALVAAGLAIVSGVPAAEAVAALASLKGAPGRLELVGRAHGAPVFVDYAHKPDAISAALAALRSDVPGRLVIVVGAGGDRDPGKRPLMGAAAAAIADVVIVTDDNPRTEDPARIRAAVLAGAPDATEIADRGEAIATAVAMLREGDALVVAGKGHEEGQYVGDRVIPFSDHSAVKAAIAAL</sequence>
<evidence type="ECO:0000256" key="5">
    <source>
        <dbReference type="ARBA" id="ARBA00023306"/>
    </source>
</evidence>
<dbReference type="EMBL" id="QHHQ01000010">
    <property type="protein sequence ID" value="RAH97099.1"/>
    <property type="molecule type" value="Genomic_DNA"/>
</dbReference>
<dbReference type="NCBIfam" id="TIGR01085">
    <property type="entry name" value="murE"/>
    <property type="match status" value="1"/>
</dbReference>
<comment type="pathway">
    <text evidence="7 8">Cell wall biogenesis; peptidoglycan biosynthesis.</text>
</comment>
<keyword evidence="5 7" id="KW-0131">Cell cycle</keyword>
<dbReference type="NCBIfam" id="NF001126">
    <property type="entry name" value="PRK00139.1-4"/>
    <property type="match status" value="1"/>
</dbReference>
<dbReference type="EC" id="6.3.2.13" evidence="7"/>
<dbReference type="UniPathway" id="UPA00219"/>
<comment type="catalytic activity">
    <reaction evidence="7">
        <text>UDP-N-acetyl-alpha-D-muramoyl-L-alanyl-D-glutamate + meso-2,6-diaminopimelate + ATP = UDP-N-acetyl-alpha-D-muramoyl-L-alanyl-gamma-D-glutamyl-meso-2,6-diaminopimelate + ADP + phosphate + H(+)</text>
        <dbReference type="Rhea" id="RHEA:23676"/>
        <dbReference type="ChEBI" id="CHEBI:15378"/>
        <dbReference type="ChEBI" id="CHEBI:30616"/>
        <dbReference type="ChEBI" id="CHEBI:43474"/>
        <dbReference type="ChEBI" id="CHEBI:57791"/>
        <dbReference type="ChEBI" id="CHEBI:83900"/>
        <dbReference type="ChEBI" id="CHEBI:83905"/>
        <dbReference type="ChEBI" id="CHEBI:456216"/>
        <dbReference type="EC" id="6.3.2.13"/>
    </reaction>
</comment>
<keyword evidence="13" id="KW-1185">Reference proteome</keyword>